<dbReference type="Proteomes" id="UP000606396">
    <property type="component" value="Unassembled WGS sequence"/>
</dbReference>
<keyword evidence="1" id="KW-0812">Transmembrane</keyword>
<evidence type="ECO:0000256" key="1">
    <source>
        <dbReference type="SAM" id="Phobius"/>
    </source>
</evidence>
<dbReference type="RefSeq" id="WP_190949634.1">
    <property type="nucleotide sequence ID" value="NZ_JACJTC010000008.1"/>
</dbReference>
<name>A0ABR8H9R7_NOSPU</name>
<keyword evidence="3" id="KW-1185">Reference proteome</keyword>
<evidence type="ECO:0000313" key="2">
    <source>
        <dbReference type="EMBL" id="MBD2612006.1"/>
    </source>
</evidence>
<accession>A0ABR8H9R7</accession>
<dbReference type="EMBL" id="JACJTC010000008">
    <property type="protein sequence ID" value="MBD2612006.1"/>
    <property type="molecule type" value="Genomic_DNA"/>
</dbReference>
<protein>
    <recommendedName>
        <fullName evidence="4">TPM domain-containing protein</fullName>
    </recommendedName>
</protein>
<evidence type="ECO:0000313" key="3">
    <source>
        <dbReference type="Proteomes" id="UP000606396"/>
    </source>
</evidence>
<organism evidence="2 3">
    <name type="scientific">Nostoc punctiforme FACHB-252</name>
    <dbReference type="NCBI Taxonomy" id="1357509"/>
    <lineage>
        <taxon>Bacteria</taxon>
        <taxon>Bacillati</taxon>
        <taxon>Cyanobacteriota</taxon>
        <taxon>Cyanophyceae</taxon>
        <taxon>Nostocales</taxon>
        <taxon>Nostocaceae</taxon>
        <taxon>Nostoc</taxon>
    </lineage>
</organism>
<sequence length="287" mass="32789">MQLYVQSRGINQEYDYRWLKIKQHNQVPEIPPILQTQISDNSGTAFRVADMIDSQVPSIILIRSNGELLLLVTALEAREERIDFMGRRVRNSVVWIYPENNEQALRSLTVRALRGELQQEVDRAITIGGEYGFTVLFEEITRLANPEAIDNYEADLKPKIGKNFLKLREELALELERHKLPQRNGLLILVTSIKTKPALIEANVWRGLSNRLVNDDWEIIPEKKSLTGIWILVLAVVIVLAIALLLIIIIPQKIQPKTNSSPPPQINKILQETNHSLVLFPKNLMSN</sequence>
<reference evidence="2 3" key="1">
    <citation type="journal article" date="2020" name="ISME J.">
        <title>Comparative genomics reveals insights into cyanobacterial evolution and habitat adaptation.</title>
        <authorList>
            <person name="Chen M.Y."/>
            <person name="Teng W.K."/>
            <person name="Zhao L."/>
            <person name="Hu C.X."/>
            <person name="Zhou Y.K."/>
            <person name="Han B.P."/>
            <person name="Song L.R."/>
            <person name="Shu W.S."/>
        </authorList>
    </citation>
    <scope>NUCLEOTIDE SEQUENCE [LARGE SCALE GENOMIC DNA]</scope>
    <source>
        <strain evidence="2 3">FACHB-252</strain>
    </source>
</reference>
<evidence type="ECO:0008006" key="4">
    <source>
        <dbReference type="Google" id="ProtNLM"/>
    </source>
</evidence>
<gene>
    <name evidence="2" type="ORF">H6G94_12075</name>
</gene>
<comment type="caution">
    <text evidence="2">The sequence shown here is derived from an EMBL/GenBank/DDBJ whole genome shotgun (WGS) entry which is preliminary data.</text>
</comment>
<feature type="transmembrane region" description="Helical" evidence="1">
    <location>
        <begin position="229"/>
        <end position="250"/>
    </location>
</feature>
<proteinExistence type="predicted"/>
<keyword evidence="1" id="KW-0472">Membrane</keyword>
<keyword evidence="1" id="KW-1133">Transmembrane helix</keyword>